<dbReference type="Proteomes" id="UP001221413">
    <property type="component" value="Unassembled WGS sequence"/>
</dbReference>
<dbReference type="AlphaFoldDB" id="A0AAD6IX62"/>
<name>A0AAD6IX62_DREDA</name>
<feature type="region of interest" description="Disordered" evidence="1">
    <location>
        <begin position="101"/>
        <end position="172"/>
    </location>
</feature>
<evidence type="ECO:0000313" key="3">
    <source>
        <dbReference type="EMBL" id="KAJ6260343.1"/>
    </source>
</evidence>
<keyword evidence="4" id="KW-1185">Reference proteome</keyword>
<accession>A0AAD6IX62</accession>
<feature type="region of interest" description="Disordered" evidence="1">
    <location>
        <begin position="1"/>
        <end position="83"/>
    </location>
</feature>
<feature type="compositionally biased region" description="Basic and acidic residues" evidence="1">
    <location>
        <begin position="758"/>
        <end position="767"/>
    </location>
</feature>
<reference evidence="3" key="1">
    <citation type="submission" date="2023-01" db="EMBL/GenBank/DDBJ databases">
        <title>The chitinases involved in constricting ring structure development in the nematode-trapping fungus Drechslerella dactyloides.</title>
        <authorList>
            <person name="Wang R."/>
            <person name="Zhang L."/>
            <person name="Tang P."/>
            <person name="Li S."/>
            <person name="Liang L."/>
        </authorList>
    </citation>
    <scope>NUCLEOTIDE SEQUENCE</scope>
    <source>
        <strain evidence="3">YMF1.00031</strain>
    </source>
</reference>
<gene>
    <name evidence="3" type="ORF">Dda_4569</name>
</gene>
<feature type="compositionally biased region" description="Polar residues" evidence="1">
    <location>
        <begin position="16"/>
        <end position="26"/>
    </location>
</feature>
<dbReference type="PANTHER" id="PTHR39611">
    <property type="entry name" value="HYDROXYPROLINE-RICH GLYCOPROTEIN DZ-HRGP-RELATED"/>
    <property type="match status" value="1"/>
</dbReference>
<organism evidence="3 4">
    <name type="scientific">Drechslerella dactyloides</name>
    <name type="common">Nematode-trapping fungus</name>
    <name type="synonym">Arthrobotrys dactyloides</name>
    <dbReference type="NCBI Taxonomy" id="74499"/>
    <lineage>
        <taxon>Eukaryota</taxon>
        <taxon>Fungi</taxon>
        <taxon>Dikarya</taxon>
        <taxon>Ascomycota</taxon>
        <taxon>Pezizomycotina</taxon>
        <taxon>Orbiliomycetes</taxon>
        <taxon>Orbiliales</taxon>
        <taxon>Orbiliaceae</taxon>
        <taxon>Drechslerella</taxon>
    </lineage>
</organism>
<feature type="region of interest" description="Disordered" evidence="1">
    <location>
        <begin position="427"/>
        <end position="607"/>
    </location>
</feature>
<dbReference type="Pfam" id="PF24355">
    <property type="entry name" value="DUF7514"/>
    <property type="match status" value="1"/>
</dbReference>
<comment type="caution">
    <text evidence="3">The sequence shown here is derived from an EMBL/GenBank/DDBJ whole genome shotgun (WGS) entry which is preliminary data.</text>
</comment>
<protein>
    <recommendedName>
        <fullName evidence="2">DUF7514 domain-containing protein</fullName>
    </recommendedName>
</protein>
<feature type="region of interest" description="Disordered" evidence="1">
    <location>
        <begin position="192"/>
        <end position="221"/>
    </location>
</feature>
<dbReference type="InterPro" id="IPR055936">
    <property type="entry name" value="DUF7514"/>
</dbReference>
<feature type="compositionally biased region" description="Basic and acidic residues" evidence="1">
    <location>
        <begin position="535"/>
        <end position="545"/>
    </location>
</feature>
<sequence>MAHLRRNLNTPPPMSPATTNAHNFYNTFAPRRGGGNTSPPPSMYPPSSFNNPAQQQPAASMAPPRPASAMPSQSTANSNSFYQSGSNYVNAQYYQRDERQGGVNQYGMGPGSPQLQPAYGSMNVGPNRQRTPPPPAGPPPKTAGYARPIQSATYAPNHPNYGRPSPPPLNISGVNTSYNSAAAGSNIRRPASAVGTTRMPGAFPDEVSRESPPRNDLPLRNNPIVGVKAAARQRDQVLEQPEDEPEVPRADSFWGDLFDKTENPPVATVTLSQFLRGIADYIITEFEPKHSIVITPPKMMAFYTKFRSASGERLSWDNFFLGRPVKALSEVYQALNCHHHLVPPKDSASSPPTVPGLTPQGFERWMTIQILSDPDREARRLITVLKQCPIQNPFEKDPMMRRFPKTLTRESFPKYADGENRRLWDLFVPDDEATPPPRPTSNPPTGRVNSQDLRDRERERERERDQRVLEVLQDRDSGNRSITPRGASGGYAPPPIITEASRQDERMYGSKPPPPLPNDNGIERERSPYSRTIPMKKEDMTRQQYDDDDDYDDRMNHPYAYDPPSAAPQLSPRAAAGPSIPAKSRPLSPPLTGSKHNDKRISDFDREEEDLYKVMAAKRAEIAAIEERLKKQAIRSPPPPQDSGPARHDLSSPGPEGYGDSGVVYDSDEEEAIRRRAEEDWDREAREREKWAEARRRKYEMEVRGEGDYDPDFQAATPISHYSWRDSYTSPAPVVVKRNTPQNYNTGRSRLSGGGEWEEFRVDEGPTNRRNSVSQGHDRSYSGGSAGWQPYPKRDTRIMLTNHIHNLLEMLRQRRLSADAKADDDGIPFSFLEFGLKDAEFVRFEVAEDDVEGFFERLAVYTHSFTMRMHAPSLAAVGTSLLALPLLAAAAVADNTMAPMAAGTDMPDFSNPYRRPSFDEHLFPPPPVILNTEEKLLAKRQSGSANFIVHMCRDGTQSSCDKVWVSAAQFCYDNEHWFGWKGDPASFKSAKIEGTMCCAFFSDKTCNKPGGHTGWVTQICQQDSGDALLINGVVNSWMCNIPYGSANVKMSASPPEVSAIPKGAGGPPVATQYAP</sequence>
<evidence type="ECO:0000256" key="1">
    <source>
        <dbReference type="SAM" id="MobiDB-lite"/>
    </source>
</evidence>
<feature type="compositionally biased region" description="Basic and acidic residues" evidence="1">
    <location>
        <begin position="672"/>
        <end position="681"/>
    </location>
</feature>
<proteinExistence type="predicted"/>
<dbReference type="PANTHER" id="PTHR39611:SF2">
    <property type="entry name" value="HYDROXYPROLINE-RICH GLYCOPROTEIN DZ-HRGP"/>
    <property type="match status" value="1"/>
</dbReference>
<feature type="compositionally biased region" description="Low complexity" evidence="1">
    <location>
        <begin position="45"/>
        <end position="74"/>
    </location>
</feature>
<feature type="region of interest" description="Disordered" evidence="1">
    <location>
        <begin position="628"/>
        <end position="681"/>
    </location>
</feature>
<dbReference type="EMBL" id="JAQGDS010000005">
    <property type="protein sequence ID" value="KAJ6260343.1"/>
    <property type="molecule type" value="Genomic_DNA"/>
</dbReference>
<feature type="compositionally biased region" description="Pro residues" evidence="1">
    <location>
        <begin position="131"/>
        <end position="141"/>
    </location>
</feature>
<feature type="compositionally biased region" description="Basic and acidic residues" evidence="1">
    <location>
        <begin position="452"/>
        <end position="478"/>
    </location>
</feature>
<feature type="compositionally biased region" description="Basic and acidic residues" evidence="1">
    <location>
        <begin position="595"/>
        <end position="604"/>
    </location>
</feature>
<feature type="domain" description="DUF7514" evidence="2">
    <location>
        <begin position="255"/>
        <end position="425"/>
    </location>
</feature>
<feature type="compositionally biased region" description="Polar residues" evidence="1">
    <location>
        <begin position="739"/>
        <end position="749"/>
    </location>
</feature>
<evidence type="ECO:0000259" key="2">
    <source>
        <dbReference type="Pfam" id="PF24355"/>
    </source>
</evidence>
<evidence type="ECO:0000313" key="4">
    <source>
        <dbReference type="Proteomes" id="UP001221413"/>
    </source>
</evidence>
<feature type="region of interest" description="Disordered" evidence="1">
    <location>
        <begin position="735"/>
        <end position="789"/>
    </location>
</feature>
<feature type="region of interest" description="Disordered" evidence="1">
    <location>
        <begin position="1056"/>
        <end position="1075"/>
    </location>
</feature>